<feature type="transmembrane region" description="Helical" evidence="5">
    <location>
        <begin position="221"/>
        <end position="240"/>
    </location>
</feature>
<dbReference type="GO" id="GO:0061459">
    <property type="term" value="F:L-arginine transmembrane transporter activity"/>
    <property type="evidence" value="ECO:0007669"/>
    <property type="project" value="TreeGrafter"/>
</dbReference>
<dbReference type="Pfam" id="PF13520">
    <property type="entry name" value="AA_permease_2"/>
    <property type="match status" value="1"/>
</dbReference>
<feature type="transmembrane region" description="Helical" evidence="5">
    <location>
        <begin position="526"/>
        <end position="549"/>
    </location>
</feature>
<evidence type="ECO:0000256" key="5">
    <source>
        <dbReference type="SAM" id="Phobius"/>
    </source>
</evidence>
<keyword evidence="3 5" id="KW-1133">Transmembrane helix</keyword>
<feature type="transmembrane region" description="Helical" evidence="5">
    <location>
        <begin position="93"/>
        <end position="114"/>
    </location>
</feature>
<feature type="transmembrane region" description="Helical" evidence="5">
    <location>
        <begin position="561"/>
        <end position="581"/>
    </location>
</feature>
<organism evidence="7 8">
    <name type="scientific">Bemisia tabaci</name>
    <name type="common">Sweetpotato whitefly</name>
    <name type="synonym">Aleurodes tabaci</name>
    <dbReference type="NCBI Taxonomy" id="7038"/>
    <lineage>
        <taxon>Eukaryota</taxon>
        <taxon>Metazoa</taxon>
        <taxon>Ecdysozoa</taxon>
        <taxon>Arthropoda</taxon>
        <taxon>Hexapoda</taxon>
        <taxon>Insecta</taxon>
        <taxon>Pterygota</taxon>
        <taxon>Neoptera</taxon>
        <taxon>Paraneoptera</taxon>
        <taxon>Hemiptera</taxon>
        <taxon>Sternorrhyncha</taxon>
        <taxon>Aleyrodoidea</taxon>
        <taxon>Aleyrodidae</taxon>
        <taxon>Aleyrodinae</taxon>
        <taxon>Bemisia</taxon>
    </lineage>
</organism>
<evidence type="ECO:0000256" key="2">
    <source>
        <dbReference type="ARBA" id="ARBA00022692"/>
    </source>
</evidence>
<feature type="transmembrane region" description="Helical" evidence="5">
    <location>
        <begin position="618"/>
        <end position="636"/>
    </location>
</feature>
<keyword evidence="4 5" id="KW-0472">Membrane</keyword>
<name>A0A9P0EZG6_BEMTA</name>
<dbReference type="GO" id="GO:0097638">
    <property type="term" value="P:L-arginine import across plasma membrane"/>
    <property type="evidence" value="ECO:0007669"/>
    <property type="project" value="TreeGrafter"/>
</dbReference>
<keyword evidence="2 5" id="KW-0812">Transmembrane</keyword>
<gene>
    <name evidence="7" type="ORF">BEMITA_LOCUS1885</name>
</gene>
<keyword evidence="8" id="KW-1185">Reference proteome</keyword>
<dbReference type="EMBL" id="OU963862">
    <property type="protein sequence ID" value="CAH0382333.1"/>
    <property type="molecule type" value="Genomic_DNA"/>
</dbReference>
<evidence type="ECO:0000313" key="7">
    <source>
        <dbReference type="EMBL" id="CAH0382333.1"/>
    </source>
</evidence>
<dbReference type="Gene3D" id="1.20.1740.10">
    <property type="entry name" value="Amino acid/polyamine transporter I"/>
    <property type="match status" value="2"/>
</dbReference>
<feature type="transmembrane region" description="Helical" evidence="5">
    <location>
        <begin position="416"/>
        <end position="445"/>
    </location>
</feature>
<dbReference type="InterPro" id="IPR002293">
    <property type="entry name" value="AA/rel_permease1"/>
</dbReference>
<dbReference type="AlphaFoldDB" id="A0A9P0EZG6"/>
<evidence type="ECO:0000256" key="3">
    <source>
        <dbReference type="ARBA" id="ARBA00022989"/>
    </source>
</evidence>
<feature type="transmembrane region" description="Helical" evidence="5">
    <location>
        <begin position="28"/>
        <end position="49"/>
    </location>
</feature>
<feature type="transmembrane region" description="Helical" evidence="5">
    <location>
        <begin position="380"/>
        <end position="404"/>
    </location>
</feature>
<dbReference type="GO" id="GO:0005886">
    <property type="term" value="C:plasma membrane"/>
    <property type="evidence" value="ECO:0007669"/>
    <property type="project" value="TreeGrafter"/>
</dbReference>
<comment type="subcellular location">
    <subcellularLocation>
        <location evidence="1">Membrane</location>
        <topology evidence="1">Multi-pass membrane protein</topology>
    </subcellularLocation>
</comment>
<dbReference type="Proteomes" id="UP001152759">
    <property type="component" value="Chromosome 1"/>
</dbReference>
<feature type="transmembrane region" description="Helical" evidence="5">
    <location>
        <begin position="252"/>
        <end position="273"/>
    </location>
</feature>
<dbReference type="Pfam" id="PF13906">
    <property type="entry name" value="AA_permease_C"/>
    <property type="match status" value="1"/>
</dbReference>
<protein>
    <recommendedName>
        <fullName evidence="6">Cationic amino acid transporter C-terminal domain-containing protein</fullName>
    </recommendedName>
</protein>
<evidence type="ECO:0000256" key="4">
    <source>
        <dbReference type="ARBA" id="ARBA00023136"/>
    </source>
</evidence>
<evidence type="ECO:0000259" key="6">
    <source>
        <dbReference type="Pfam" id="PF13906"/>
    </source>
</evidence>
<feature type="transmembrane region" description="Helical" evidence="5">
    <location>
        <begin position="61"/>
        <end position="81"/>
    </location>
</feature>
<feature type="transmembrane region" description="Helical" evidence="5">
    <location>
        <begin position="457"/>
        <end position="476"/>
    </location>
</feature>
<feature type="transmembrane region" description="Helical" evidence="5">
    <location>
        <begin position="334"/>
        <end position="360"/>
    </location>
</feature>
<proteinExistence type="predicted"/>
<dbReference type="PANTHER" id="PTHR43243">
    <property type="entry name" value="INNER MEMBRANE TRANSPORTER YGJI-RELATED"/>
    <property type="match status" value="1"/>
</dbReference>
<dbReference type="InterPro" id="IPR029485">
    <property type="entry name" value="CAT_C"/>
</dbReference>
<evidence type="ECO:0000313" key="8">
    <source>
        <dbReference type="Proteomes" id="UP001152759"/>
    </source>
</evidence>
<reference evidence="7" key="1">
    <citation type="submission" date="2021-12" db="EMBL/GenBank/DDBJ databases">
        <authorList>
            <person name="King R."/>
        </authorList>
    </citation>
    <scope>NUCLEOTIDE SEQUENCE</scope>
</reference>
<feature type="transmembrane region" description="Helical" evidence="5">
    <location>
        <begin position="593"/>
        <end position="612"/>
    </location>
</feature>
<evidence type="ECO:0000256" key="1">
    <source>
        <dbReference type="ARBA" id="ARBA00004141"/>
    </source>
</evidence>
<accession>A0A9P0EZG6</accession>
<feature type="transmembrane region" description="Helical" evidence="5">
    <location>
        <begin position="293"/>
        <end position="313"/>
    </location>
</feature>
<dbReference type="PANTHER" id="PTHR43243:SF105">
    <property type="entry name" value="CATIONIC AMINO ACID TRANSPORTER C-TERMINAL DOMAIN-CONTAINING PROTEIN"/>
    <property type="match status" value="1"/>
</dbReference>
<dbReference type="GO" id="GO:0000064">
    <property type="term" value="F:L-ornithine transmembrane transporter activity"/>
    <property type="evidence" value="ECO:0007669"/>
    <property type="project" value="TreeGrafter"/>
</dbReference>
<sequence>MVSYWDSLLQRKTYTNAGKEDSKLKRVLTTYDLTALGIGSALGIGIYVLPGAVAKNVAGPSVVLSFVLAAFACVLSGICYAELSSRAPKAGSAYLYAYITVGELMAFIIGWVVIMEYILGASSVARGLSVYLDSLFNGTMEATFREVYQIDNMPFLSPYFDFFTCAICIFLGTRLIEMNVHTKKCKRSTNVIWSELSRDALKWEEVFVFTRLMFLENRDNISWQVIVLFFWTSQPALALSIGLKESAQMNNVLVVINVSVMLIVIGVGCFEANFHNWALKPPEVPPGFGVGGFFPYGVTGAIAGAATCFYGFVGFDCITTTGEEVENPQKALPLSIILSLTIICILYCGVATVLTLMWPYYLQDVNAPLPYVFSQLGWPWVQWIVTVGGIVGTFASLIGALLPIPRVVYSMANDGLMYKFLASVHPAFGTPFTATLVTSIIAGVLGGIFNLKQLVDLMSIGTLLAFTLVAVCVLILRYRDEPDENSVLIHPEYVESTRLTTLGEKITFQKVFSQLINWNNNMRPTYLSSAIVTVETIIFVILSMLLISLTNYNTSLDSSTFVVYMTITMAAMALLLLSISLQPKSLVELQFKVPFVPILPAISVMFNLYLMLLLDVDTWIRFLSWLFVGFIIYFSYGITHSSLRLAAIQAERRRSSGYNTLNHDDSPSDLIL</sequence>
<dbReference type="GO" id="GO:0015189">
    <property type="term" value="F:L-lysine transmembrane transporter activity"/>
    <property type="evidence" value="ECO:0007669"/>
    <property type="project" value="TreeGrafter"/>
</dbReference>
<feature type="domain" description="Cationic amino acid transporter C-terminal" evidence="6">
    <location>
        <begin position="591"/>
        <end position="641"/>
    </location>
</feature>